<reference evidence="1 2" key="1">
    <citation type="journal article" date="2020" name="Nat. Food">
        <title>A phased Vanilla planifolia genome enables genetic improvement of flavour and production.</title>
        <authorList>
            <person name="Hasing T."/>
            <person name="Tang H."/>
            <person name="Brym M."/>
            <person name="Khazi F."/>
            <person name="Huang T."/>
            <person name="Chambers A.H."/>
        </authorList>
    </citation>
    <scope>NUCLEOTIDE SEQUENCE [LARGE SCALE GENOMIC DNA]</scope>
    <source>
        <tissue evidence="1">Leaf</tissue>
    </source>
</reference>
<dbReference type="Proteomes" id="UP000636800">
    <property type="component" value="Chromosome 7"/>
</dbReference>
<protein>
    <submittedName>
        <fullName evidence="1">Uncharacterized protein</fullName>
    </submittedName>
</protein>
<organism evidence="1 2">
    <name type="scientific">Vanilla planifolia</name>
    <name type="common">Vanilla</name>
    <dbReference type="NCBI Taxonomy" id="51239"/>
    <lineage>
        <taxon>Eukaryota</taxon>
        <taxon>Viridiplantae</taxon>
        <taxon>Streptophyta</taxon>
        <taxon>Embryophyta</taxon>
        <taxon>Tracheophyta</taxon>
        <taxon>Spermatophyta</taxon>
        <taxon>Magnoliopsida</taxon>
        <taxon>Liliopsida</taxon>
        <taxon>Asparagales</taxon>
        <taxon>Orchidaceae</taxon>
        <taxon>Vanilloideae</taxon>
        <taxon>Vanilleae</taxon>
        <taxon>Vanilla</taxon>
    </lineage>
</organism>
<dbReference type="EMBL" id="JADCNL010000007">
    <property type="protein sequence ID" value="KAG0473704.1"/>
    <property type="molecule type" value="Genomic_DNA"/>
</dbReference>
<evidence type="ECO:0000313" key="1">
    <source>
        <dbReference type="EMBL" id="KAG0473704.1"/>
    </source>
</evidence>
<dbReference type="AlphaFoldDB" id="A0A835QJE9"/>
<evidence type="ECO:0000313" key="2">
    <source>
        <dbReference type="Proteomes" id="UP000636800"/>
    </source>
</evidence>
<sequence>MTYLIWQWLWFCQKVEQKKEKPAWLVARFCGRNCIIVRVYESVSDLPFVEWGRVEVINAHRGNSIYNL</sequence>
<dbReference type="OrthoDB" id="61900at2759"/>
<name>A0A835QJE9_VANPL</name>
<gene>
    <name evidence="1" type="ORF">HPP92_015561</name>
</gene>
<accession>A0A835QJE9</accession>
<proteinExistence type="predicted"/>
<comment type="caution">
    <text evidence="1">The sequence shown here is derived from an EMBL/GenBank/DDBJ whole genome shotgun (WGS) entry which is preliminary data.</text>
</comment>
<keyword evidence="2" id="KW-1185">Reference proteome</keyword>